<evidence type="ECO:0000313" key="11">
    <source>
        <dbReference type="EMBL" id="CCH61213.1"/>
    </source>
</evidence>
<dbReference type="InterPro" id="IPR023578">
    <property type="entry name" value="Ras_GEF_dom_sf"/>
</dbReference>
<dbReference type="InterPro" id="IPR000651">
    <property type="entry name" value="Ras-like_Gua-exchang_fac_N"/>
</dbReference>
<evidence type="ECO:0000256" key="4">
    <source>
        <dbReference type="ARBA" id="ARBA00023306"/>
    </source>
</evidence>
<dbReference type="InterPro" id="IPR001895">
    <property type="entry name" value="RASGEF_cat_dom"/>
</dbReference>
<dbReference type="InterPro" id="IPR001452">
    <property type="entry name" value="SH3_domain"/>
</dbReference>
<keyword evidence="1 6" id="KW-0728">SH3 domain</keyword>
<dbReference type="PROSITE" id="PS00720">
    <property type="entry name" value="RASGEF"/>
    <property type="match status" value="1"/>
</dbReference>
<dbReference type="Pfam" id="PF00617">
    <property type="entry name" value="RasGEF"/>
    <property type="match status" value="1"/>
</dbReference>
<dbReference type="FunCoup" id="I2H4B1">
    <property type="interactions" value="305"/>
</dbReference>
<dbReference type="RefSeq" id="XP_004180732.1">
    <property type="nucleotide sequence ID" value="XM_004180684.1"/>
</dbReference>
<dbReference type="PANTHER" id="PTHR23113">
    <property type="entry name" value="GUANINE NUCLEOTIDE EXCHANGE FACTOR"/>
    <property type="match status" value="1"/>
</dbReference>
<dbReference type="InterPro" id="IPR036028">
    <property type="entry name" value="SH3-like_dom_sf"/>
</dbReference>
<feature type="domain" description="Ras-GEF" evidence="9">
    <location>
        <begin position="1111"/>
        <end position="1348"/>
    </location>
</feature>
<feature type="region of interest" description="Disordered" evidence="7">
    <location>
        <begin position="231"/>
        <end position="271"/>
    </location>
</feature>
<keyword evidence="4" id="KW-0131">Cell cycle</keyword>
<dbReference type="eggNOG" id="KOG3417">
    <property type="taxonomic scope" value="Eukaryota"/>
</dbReference>
<dbReference type="InParanoid" id="I2H4B1"/>
<feature type="compositionally biased region" description="Low complexity" evidence="7">
    <location>
        <begin position="1041"/>
        <end position="1054"/>
    </location>
</feature>
<accession>I2H4B1</accession>
<feature type="region of interest" description="Disordered" evidence="7">
    <location>
        <begin position="1348"/>
        <end position="1394"/>
    </location>
</feature>
<dbReference type="SMART" id="SM00229">
    <property type="entry name" value="RasGEFN"/>
    <property type="match status" value="1"/>
</dbReference>
<evidence type="ECO:0000259" key="8">
    <source>
        <dbReference type="PROSITE" id="PS50002"/>
    </source>
</evidence>
<feature type="compositionally biased region" description="Low complexity" evidence="7">
    <location>
        <begin position="98"/>
        <end position="111"/>
    </location>
</feature>
<keyword evidence="12" id="KW-1185">Reference proteome</keyword>
<dbReference type="PROSITE" id="PS50212">
    <property type="entry name" value="RASGEF_NTER"/>
    <property type="match status" value="1"/>
</dbReference>
<evidence type="ECO:0000259" key="9">
    <source>
        <dbReference type="PROSITE" id="PS50009"/>
    </source>
</evidence>
<gene>
    <name evidence="11" type="primary">TBLA0E01560</name>
    <name evidence="11" type="ORF">TBLA_0E01560</name>
</gene>
<dbReference type="GeneID" id="14496286"/>
<evidence type="ECO:0000256" key="5">
    <source>
        <dbReference type="PROSITE-ProRule" id="PRU00168"/>
    </source>
</evidence>
<name>I2H4B1_HENB6</name>
<feature type="compositionally biased region" description="Polar residues" evidence="7">
    <location>
        <begin position="231"/>
        <end position="243"/>
    </location>
</feature>
<dbReference type="Pfam" id="PF00618">
    <property type="entry name" value="RasGEF_N"/>
    <property type="match status" value="1"/>
</dbReference>
<protein>
    <recommendedName>
        <fullName evidence="13">Ras GEF</fullName>
    </recommendedName>
</protein>
<feature type="domain" description="SH3" evidence="8">
    <location>
        <begin position="7"/>
        <end position="84"/>
    </location>
</feature>
<dbReference type="InterPro" id="IPR019804">
    <property type="entry name" value="Ras_G-nucl-exch_fac_CS"/>
</dbReference>
<feature type="compositionally biased region" description="Polar residues" evidence="7">
    <location>
        <begin position="261"/>
        <end position="271"/>
    </location>
</feature>
<dbReference type="STRING" id="1071380.I2H4B1"/>
<dbReference type="PROSITE" id="PS50009">
    <property type="entry name" value="RASGEF_CAT"/>
    <property type="match status" value="1"/>
</dbReference>
<evidence type="ECO:0000259" key="10">
    <source>
        <dbReference type="PROSITE" id="PS50212"/>
    </source>
</evidence>
<dbReference type="HOGENOM" id="CLU_002171_1_0_1"/>
<feature type="region of interest" description="Disordered" evidence="7">
    <location>
        <begin position="80"/>
        <end position="127"/>
    </location>
</feature>
<feature type="region of interest" description="Disordered" evidence="7">
    <location>
        <begin position="1038"/>
        <end position="1060"/>
    </location>
</feature>
<evidence type="ECO:0000256" key="7">
    <source>
        <dbReference type="SAM" id="MobiDB-lite"/>
    </source>
</evidence>
<dbReference type="PANTHER" id="PTHR23113:SF368">
    <property type="entry name" value="CELL DIVISION CONTROL PROTEIN 25"/>
    <property type="match status" value="1"/>
</dbReference>
<dbReference type="KEGG" id="tbl:TBLA_0E01560"/>
<dbReference type="CDD" id="cd11883">
    <property type="entry name" value="SH3_Sdc25"/>
    <property type="match status" value="1"/>
</dbReference>
<feature type="compositionally biased region" description="Polar residues" evidence="7">
    <location>
        <begin position="857"/>
        <end position="868"/>
    </location>
</feature>
<feature type="domain" description="N-terminal Ras-GEF" evidence="10">
    <location>
        <begin position="902"/>
        <end position="1035"/>
    </location>
</feature>
<dbReference type="OrthoDB" id="546434at2759"/>
<dbReference type="InterPro" id="IPR008937">
    <property type="entry name" value="Ras-like_GEF"/>
</dbReference>
<reference evidence="11 12" key="1">
    <citation type="journal article" date="2011" name="Proc. Natl. Acad. Sci. U.S.A.">
        <title>Evolutionary erosion of yeast sex chromosomes by mating-type switching accidents.</title>
        <authorList>
            <person name="Gordon J.L."/>
            <person name="Armisen D."/>
            <person name="Proux-Wera E."/>
            <person name="Oheigeartaigh S.S."/>
            <person name="Byrne K.P."/>
            <person name="Wolfe K.H."/>
        </authorList>
    </citation>
    <scope>NUCLEOTIDE SEQUENCE [LARGE SCALE GENOMIC DNA]</scope>
    <source>
        <strain evidence="12">ATCC 34711 / CBS 6284 / DSM 70876 / NBRC 10599 / NRRL Y-10934 / UCD 77-7</strain>
    </source>
</reference>
<evidence type="ECO:0000256" key="6">
    <source>
        <dbReference type="PROSITE-ProRule" id="PRU00192"/>
    </source>
</evidence>
<organism evidence="11 12">
    <name type="scientific">Henningerozyma blattae (strain ATCC 34711 / CBS 6284 / DSM 70876 / NBRC 10599 / NRRL Y-10934 / UCD 77-7)</name>
    <name type="common">Yeast</name>
    <name type="synonym">Tetrapisispora blattae</name>
    <dbReference type="NCBI Taxonomy" id="1071380"/>
    <lineage>
        <taxon>Eukaryota</taxon>
        <taxon>Fungi</taxon>
        <taxon>Dikarya</taxon>
        <taxon>Ascomycota</taxon>
        <taxon>Saccharomycotina</taxon>
        <taxon>Saccharomycetes</taxon>
        <taxon>Saccharomycetales</taxon>
        <taxon>Saccharomycetaceae</taxon>
        <taxon>Henningerozyma</taxon>
    </lineage>
</organism>
<dbReference type="SMART" id="SM00326">
    <property type="entry name" value="SH3"/>
    <property type="match status" value="1"/>
</dbReference>
<dbReference type="Gene3D" id="1.20.870.10">
    <property type="entry name" value="Son of sevenless (SoS) protein Chain: S domain 1"/>
    <property type="match status" value="1"/>
</dbReference>
<dbReference type="GO" id="GO:0005085">
    <property type="term" value="F:guanyl-nucleotide exchange factor activity"/>
    <property type="evidence" value="ECO:0007669"/>
    <property type="project" value="UniProtKB-KW"/>
</dbReference>
<feature type="region of interest" description="Disordered" evidence="7">
    <location>
        <begin position="842"/>
        <end position="870"/>
    </location>
</feature>
<keyword evidence="2" id="KW-0132">Cell division</keyword>
<dbReference type="GO" id="GO:0005886">
    <property type="term" value="C:plasma membrane"/>
    <property type="evidence" value="ECO:0007669"/>
    <property type="project" value="TreeGrafter"/>
</dbReference>
<dbReference type="CDD" id="cd00155">
    <property type="entry name" value="RasGEF"/>
    <property type="match status" value="1"/>
</dbReference>
<evidence type="ECO:0000256" key="1">
    <source>
        <dbReference type="ARBA" id="ARBA00022443"/>
    </source>
</evidence>
<keyword evidence="3 5" id="KW-0344">Guanine-nucleotide releasing factor</keyword>
<dbReference type="Gene3D" id="1.10.840.10">
    <property type="entry name" value="Ras guanine-nucleotide exchange factors catalytic domain"/>
    <property type="match status" value="1"/>
</dbReference>
<dbReference type="CDD" id="cd06224">
    <property type="entry name" value="REM"/>
    <property type="match status" value="1"/>
</dbReference>
<evidence type="ECO:0000313" key="12">
    <source>
        <dbReference type="Proteomes" id="UP000002866"/>
    </source>
</evidence>
<dbReference type="Gene3D" id="2.30.30.40">
    <property type="entry name" value="SH3 Domains"/>
    <property type="match status" value="1"/>
</dbReference>
<evidence type="ECO:0008006" key="13">
    <source>
        <dbReference type="Google" id="ProtNLM"/>
    </source>
</evidence>
<evidence type="ECO:0000256" key="2">
    <source>
        <dbReference type="ARBA" id="ARBA00022618"/>
    </source>
</evidence>
<feature type="compositionally biased region" description="Low complexity" evidence="7">
    <location>
        <begin position="244"/>
        <end position="260"/>
    </location>
</feature>
<dbReference type="PROSITE" id="PS50002">
    <property type="entry name" value="SH3"/>
    <property type="match status" value="1"/>
</dbReference>
<dbReference type="Pfam" id="PF07653">
    <property type="entry name" value="SH3_2"/>
    <property type="match status" value="1"/>
</dbReference>
<dbReference type="EMBL" id="HE806320">
    <property type="protein sequence ID" value="CCH61213.1"/>
    <property type="molecule type" value="Genomic_DNA"/>
</dbReference>
<dbReference type="SMART" id="SM00147">
    <property type="entry name" value="RasGEF"/>
    <property type="match status" value="1"/>
</dbReference>
<dbReference type="SUPFAM" id="SSF50044">
    <property type="entry name" value="SH3-domain"/>
    <property type="match status" value="1"/>
</dbReference>
<proteinExistence type="predicted"/>
<dbReference type="GO" id="GO:0051301">
    <property type="term" value="P:cell division"/>
    <property type="evidence" value="ECO:0007669"/>
    <property type="project" value="UniProtKB-KW"/>
</dbReference>
<evidence type="ECO:0000256" key="3">
    <source>
        <dbReference type="ARBA" id="ARBA00022658"/>
    </source>
</evidence>
<dbReference type="SUPFAM" id="SSF48366">
    <property type="entry name" value="Ras GEF"/>
    <property type="match status" value="1"/>
</dbReference>
<dbReference type="GO" id="GO:0007265">
    <property type="term" value="P:Ras protein signal transduction"/>
    <property type="evidence" value="ECO:0007669"/>
    <property type="project" value="TreeGrafter"/>
</dbReference>
<sequence>MSTTQLRPIDIVVVIHNFTPTSSNMLPLQSGSIIYVIEKNSNGWWDGVQLVAGTQSGSFSPKSGSTQKIIRGWFPANYTKPIPKTSRRKSTSTNKIYSSHNSLRSSSVSISQNKQNTPAKRAEDSIRRDDFLDPKSYSISHSVSNSNSDKSKTITINKAIPPSPTNEKIYSLEAIKQLISEKNSALSSSLVWTPILSPASDKLIYYNQDLGVFCDQLPLVSFNQAGTLKTDPPSFNDTLGLPQNSSSTNTNSDNPNSNNTLTRPTNILPTTSKKQPILSSFLRSGNKNTAVAGNNSGSGSSTSSSAPQRIMSCSIITQSGEENQNTQVLPKDLFYFHSSDIVTWTALRDSSIFYCKKSWLLFSQNNPKEFFKALSKLSTYATYIHLASHYYYYNSYPSHPTLKLDIKRHLKKIILLLSKITISSSLFFNSDLFQDPFISSLSDRIDTDFKNLQTIISSIYHIIRSNTTFTNPNSPLTENTDILPQIYPRFFKNSFNGGSWSNPFVSTNEPNMHSITSSLSTNNTIPTDSSSEMKNNRMKVLLSSFASPSKKLFLMQNKNITRLRRPLKVDHYPLNLETLRLLQNCSDRISLTLSKYNSSRQNSFKGPTSKRKNLEITSTIYDEITSNIQILDILENVDLSVFVIIKRLINKQEFSASEKAEFSNLDLETEDFLKHYMASISPILTDFFDSKQALHDIFTRLILTSQSLSLSDPFVFKSMKRDDFPDPISIHPSEDTIPSLPQSLIPKYERSSWRLYDYLKLQDVEINDISFFNTSSEIKYTFERYLELVNISCIIIEQLIEERENLLNYLARMMKNNIITEILRNEEQLQLNITTVCEEEKQEYNNNKSKKTNNTKIDVSSASNSNEDSQLKYEENNKYALREMNMPWFLRSDHITELELYQNGKIRGGTKDALIEFLTSHHGIDDEFVQIFLLTFRSMLTTMEFFYTLIYRYNLSPPEGLTYEEYNIWMEQKLTPIKKNVIHIMLLFLSKYWTPTYFETGISALLNFVNFAISESIPESRELLKLIKTIIMKRKLQEKPNNSSENSSRSSFDSCVPSDSGKASITTINSRVHNEKSLSIDSAIKEKLEPGAHANTTTLFRLKKIKLLDVDPYLYATQITIIEQELFLKITPFECLDRIWNNKFGSLGGSEHITNFIANSNLLTNYVSYSIVSTHDIKKRGRIIQFFVTVAQFCRELKNFSSMTAIISALYSSPIFRLKKTWDIIPQYVRDSLASLNRLMDSTKNFINYRKLLQSVSNVPCIPFFGVFLSDLTFTFAGNPLYLHHGTTVINFCKRARIANILLSIQKFQELAYDLKKSIDITSYIESSMLDIPHIDKQYELSLEIEPREKTTSKVEPNEKVSRHHTNNTSSERNGTILRFGRKKQTSRLFSKVE</sequence>
<dbReference type="OMA" id="IIEPKPR"/>
<feature type="compositionally biased region" description="Basic and acidic residues" evidence="7">
    <location>
        <begin position="1348"/>
        <end position="1361"/>
    </location>
</feature>
<dbReference type="InterPro" id="IPR036964">
    <property type="entry name" value="RASGEF_cat_dom_sf"/>
</dbReference>
<dbReference type="Proteomes" id="UP000002866">
    <property type="component" value="Chromosome 5"/>
</dbReference>